<gene>
    <name evidence="1" type="ORF">BV25DRAFT_1833459</name>
</gene>
<reference evidence="1" key="1">
    <citation type="submission" date="2021-03" db="EMBL/GenBank/DDBJ databases">
        <authorList>
            <consortium name="DOE Joint Genome Institute"/>
            <person name="Ahrendt S."/>
            <person name="Looney B.P."/>
            <person name="Miyauchi S."/>
            <person name="Morin E."/>
            <person name="Drula E."/>
            <person name="Courty P.E."/>
            <person name="Chicoki N."/>
            <person name="Fauchery L."/>
            <person name="Kohler A."/>
            <person name="Kuo A."/>
            <person name="Labutti K."/>
            <person name="Pangilinan J."/>
            <person name="Lipzen A."/>
            <person name="Riley R."/>
            <person name="Andreopoulos W."/>
            <person name="He G."/>
            <person name="Johnson J."/>
            <person name="Barry K.W."/>
            <person name="Grigoriev I.V."/>
            <person name="Nagy L."/>
            <person name="Hibbett D."/>
            <person name="Henrissat B."/>
            <person name="Matheny P.B."/>
            <person name="Labbe J."/>
            <person name="Martin F."/>
        </authorList>
    </citation>
    <scope>NUCLEOTIDE SEQUENCE</scope>
    <source>
        <strain evidence="1">HHB10654</strain>
    </source>
</reference>
<dbReference type="EMBL" id="MU277327">
    <property type="protein sequence ID" value="KAI0054941.1"/>
    <property type="molecule type" value="Genomic_DNA"/>
</dbReference>
<name>A0ACB8SGB5_9AGAM</name>
<evidence type="ECO:0000313" key="1">
    <source>
        <dbReference type="EMBL" id="KAI0054941.1"/>
    </source>
</evidence>
<dbReference type="Proteomes" id="UP000814140">
    <property type="component" value="Unassembled WGS sequence"/>
</dbReference>
<accession>A0ACB8SGB5</accession>
<sequence length="85" mass="9486">MSSGTTRPNDPPNLPASASETEPPACPAVPDEDNPDQSIRKEGYSLGMQIVGRWILRLAEKPEMRLQGRRGDKNRILADSLWERN</sequence>
<proteinExistence type="predicted"/>
<reference evidence="1" key="2">
    <citation type="journal article" date="2022" name="New Phytol.">
        <title>Evolutionary transition to the ectomycorrhizal habit in the genomes of a hyperdiverse lineage of mushroom-forming fungi.</title>
        <authorList>
            <person name="Looney B."/>
            <person name="Miyauchi S."/>
            <person name="Morin E."/>
            <person name="Drula E."/>
            <person name="Courty P.E."/>
            <person name="Kohler A."/>
            <person name="Kuo A."/>
            <person name="LaButti K."/>
            <person name="Pangilinan J."/>
            <person name="Lipzen A."/>
            <person name="Riley R."/>
            <person name="Andreopoulos W."/>
            <person name="He G."/>
            <person name="Johnson J."/>
            <person name="Nolan M."/>
            <person name="Tritt A."/>
            <person name="Barry K.W."/>
            <person name="Grigoriev I.V."/>
            <person name="Nagy L.G."/>
            <person name="Hibbett D."/>
            <person name="Henrissat B."/>
            <person name="Matheny P.B."/>
            <person name="Labbe J."/>
            <person name="Martin F.M."/>
        </authorList>
    </citation>
    <scope>NUCLEOTIDE SEQUENCE</scope>
    <source>
        <strain evidence="1">HHB10654</strain>
    </source>
</reference>
<protein>
    <submittedName>
        <fullName evidence="1">Uncharacterized protein</fullName>
    </submittedName>
</protein>
<evidence type="ECO:0000313" key="2">
    <source>
        <dbReference type="Proteomes" id="UP000814140"/>
    </source>
</evidence>
<keyword evidence="2" id="KW-1185">Reference proteome</keyword>
<comment type="caution">
    <text evidence="1">The sequence shown here is derived from an EMBL/GenBank/DDBJ whole genome shotgun (WGS) entry which is preliminary data.</text>
</comment>
<organism evidence="1 2">
    <name type="scientific">Artomyces pyxidatus</name>
    <dbReference type="NCBI Taxonomy" id="48021"/>
    <lineage>
        <taxon>Eukaryota</taxon>
        <taxon>Fungi</taxon>
        <taxon>Dikarya</taxon>
        <taxon>Basidiomycota</taxon>
        <taxon>Agaricomycotina</taxon>
        <taxon>Agaricomycetes</taxon>
        <taxon>Russulales</taxon>
        <taxon>Auriscalpiaceae</taxon>
        <taxon>Artomyces</taxon>
    </lineage>
</organism>